<evidence type="ECO:0000256" key="2">
    <source>
        <dbReference type="SAM" id="Phobius"/>
    </source>
</evidence>
<organism evidence="4 5">
    <name type="scientific">Sphaerospermopsis aphanizomenoides LEGE 00250</name>
    <dbReference type="NCBI Taxonomy" id="2777972"/>
    <lineage>
        <taxon>Bacteria</taxon>
        <taxon>Bacillati</taxon>
        <taxon>Cyanobacteriota</taxon>
        <taxon>Cyanophyceae</taxon>
        <taxon>Nostocales</taxon>
        <taxon>Aphanizomenonaceae</taxon>
        <taxon>Sphaerospermopsis</taxon>
        <taxon>Sphaerospermopsis aphanizomenoides</taxon>
    </lineage>
</organism>
<evidence type="ECO:0000256" key="1">
    <source>
        <dbReference type="SAM" id="Coils"/>
    </source>
</evidence>
<keyword evidence="3" id="KW-0732">Signal</keyword>
<dbReference type="EMBL" id="JADEWB010000207">
    <property type="protein sequence ID" value="MBE9238753.1"/>
    <property type="molecule type" value="Genomic_DNA"/>
</dbReference>
<comment type="caution">
    <text evidence="4">The sequence shown here is derived from an EMBL/GenBank/DDBJ whole genome shotgun (WGS) entry which is preliminary data.</text>
</comment>
<proteinExistence type="predicted"/>
<sequence length="220" mass="25101">MLTLILGAAALGIASFGSFAGARSISNIHDLKDQPKIMRDSYEESLTNFSIILENTQNEAKEYEKELKEYEITLERMIPQIENLFEIITKNKNRQKLEEIQQLIINEVNSDQNNSLIIKNDLLVLADNLLPHDLEIQQSFKERLTWLNKHLLIISAGNTIIACMLALGNIMFSPAILISGLMLFYEVNKIAIKVKEYKLEISSAIDKINDVKDMMQTEKM</sequence>
<feature type="coiled-coil region" evidence="1">
    <location>
        <begin position="46"/>
        <end position="73"/>
    </location>
</feature>
<evidence type="ECO:0000313" key="4">
    <source>
        <dbReference type="EMBL" id="MBE9238753.1"/>
    </source>
</evidence>
<keyword evidence="5" id="KW-1185">Reference proteome</keyword>
<keyword evidence="2" id="KW-0472">Membrane</keyword>
<name>A0ABR9VJT6_9CYAN</name>
<keyword evidence="1" id="KW-0175">Coiled coil</keyword>
<keyword evidence="2" id="KW-1133">Transmembrane helix</keyword>
<protein>
    <submittedName>
        <fullName evidence="4">Uncharacterized protein</fullName>
    </submittedName>
</protein>
<reference evidence="4 5" key="1">
    <citation type="submission" date="2020-10" db="EMBL/GenBank/DDBJ databases">
        <authorList>
            <person name="Castelo-Branco R."/>
            <person name="Eusebio N."/>
            <person name="Adriana R."/>
            <person name="Vieira A."/>
            <person name="Brugerolle De Fraissinette N."/>
            <person name="Rezende De Castro R."/>
            <person name="Schneider M.P."/>
            <person name="Vasconcelos V."/>
            <person name="Leao P.N."/>
        </authorList>
    </citation>
    <scope>NUCLEOTIDE SEQUENCE [LARGE SCALE GENOMIC DNA]</scope>
    <source>
        <strain evidence="4 5">LEGE 00250</strain>
    </source>
</reference>
<dbReference type="Proteomes" id="UP000606776">
    <property type="component" value="Unassembled WGS sequence"/>
</dbReference>
<accession>A0ABR9VJT6</accession>
<feature type="transmembrane region" description="Helical" evidence="2">
    <location>
        <begin position="159"/>
        <end position="185"/>
    </location>
</feature>
<dbReference type="RefSeq" id="WP_193944114.1">
    <property type="nucleotide sequence ID" value="NZ_JADEWB010000207.1"/>
</dbReference>
<feature type="chain" id="PRO_5046344921" evidence="3">
    <location>
        <begin position="21"/>
        <end position="220"/>
    </location>
</feature>
<evidence type="ECO:0000256" key="3">
    <source>
        <dbReference type="SAM" id="SignalP"/>
    </source>
</evidence>
<keyword evidence="2" id="KW-0812">Transmembrane</keyword>
<feature type="signal peptide" evidence="3">
    <location>
        <begin position="1"/>
        <end position="20"/>
    </location>
</feature>
<gene>
    <name evidence="4" type="ORF">IQ227_22725</name>
</gene>
<evidence type="ECO:0000313" key="5">
    <source>
        <dbReference type="Proteomes" id="UP000606776"/>
    </source>
</evidence>